<name>A0AAD5C9G7_AMBAR</name>
<keyword evidence="2" id="KW-0378">Hydrolase</keyword>
<feature type="region of interest" description="Disordered" evidence="3">
    <location>
        <begin position="1"/>
        <end position="35"/>
    </location>
</feature>
<keyword evidence="5" id="KW-1185">Reference proteome</keyword>
<dbReference type="Gene3D" id="3.90.950.10">
    <property type="match status" value="1"/>
</dbReference>
<dbReference type="AlphaFoldDB" id="A0AAD5C9G7"/>
<protein>
    <submittedName>
        <fullName evidence="4">Uncharacterized protein</fullName>
    </submittedName>
</protein>
<evidence type="ECO:0000313" key="4">
    <source>
        <dbReference type="EMBL" id="KAI7737093.1"/>
    </source>
</evidence>
<dbReference type="GO" id="GO:0047429">
    <property type="term" value="F:nucleoside triphosphate diphosphatase activity"/>
    <property type="evidence" value="ECO:0007669"/>
    <property type="project" value="InterPro"/>
</dbReference>
<dbReference type="SUPFAM" id="SSF52972">
    <property type="entry name" value="ITPase-like"/>
    <property type="match status" value="1"/>
</dbReference>
<comment type="caution">
    <text evidence="4">The sequence shown here is derived from an EMBL/GenBank/DDBJ whole genome shotgun (WGS) entry which is preliminary data.</text>
</comment>
<accession>A0AAD5C9G7</accession>
<evidence type="ECO:0000313" key="5">
    <source>
        <dbReference type="Proteomes" id="UP001206925"/>
    </source>
</evidence>
<proteinExistence type="inferred from homology"/>
<dbReference type="GO" id="GO:0009143">
    <property type="term" value="P:nucleoside triphosphate catabolic process"/>
    <property type="evidence" value="ECO:0007669"/>
    <property type="project" value="InterPro"/>
</dbReference>
<evidence type="ECO:0000256" key="1">
    <source>
        <dbReference type="ARBA" id="ARBA00008023"/>
    </source>
</evidence>
<organism evidence="4 5">
    <name type="scientific">Ambrosia artemisiifolia</name>
    <name type="common">Common ragweed</name>
    <dbReference type="NCBI Taxonomy" id="4212"/>
    <lineage>
        <taxon>Eukaryota</taxon>
        <taxon>Viridiplantae</taxon>
        <taxon>Streptophyta</taxon>
        <taxon>Embryophyta</taxon>
        <taxon>Tracheophyta</taxon>
        <taxon>Spermatophyta</taxon>
        <taxon>Magnoliopsida</taxon>
        <taxon>eudicotyledons</taxon>
        <taxon>Gunneridae</taxon>
        <taxon>Pentapetalae</taxon>
        <taxon>asterids</taxon>
        <taxon>campanulids</taxon>
        <taxon>Asterales</taxon>
        <taxon>Asteraceae</taxon>
        <taxon>Asteroideae</taxon>
        <taxon>Heliantheae alliance</taxon>
        <taxon>Heliantheae</taxon>
        <taxon>Ambrosia</taxon>
    </lineage>
</organism>
<dbReference type="Pfam" id="PF01725">
    <property type="entry name" value="Ham1p_like"/>
    <property type="match status" value="1"/>
</dbReference>
<dbReference type="EMBL" id="JAMZMK010009118">
    <property type="protein sequence ID" value="KAI7737093.1"/>
    <property type="molecule type" value="Genomic_DNA"/>
</dbReference>
<dbReference type="PANTHER" id="PTHR11067:SF9">
    <property type="entry name" value="INOSINE TRIPHOSPHATE PYROPHOSPHATASE"/>
    <property type="match status" value="1"/>
</dbReference>
<dbReference type="GO" id="GO:0005737">
    <property type="term" value="C:cytoplasm"/>
    <property type="evidence" value="ECO:0007669"/>
    <property type="project" value="TreeGrafter"/>
</dbReference>
<dbReference type="InterPro" id="IPR029001">
    <property type="entry name" value="ITPase-like_fam"/>
</dbReference>
<sequence length="95" mass="10492">MFGKGNLHLKVEVDEDPAEAKKDGTDDNVENMTPAKRKERVRMVVLSTLLELQGDPEDIAKEKARLAANQVKGHVLVEDTCLCFNALKGLPGPYM</sequence>
<reference evidence="4" key="1">
    <citation type="submission" date="2022-06" db="EMBL/GenBank/DDBJ databases">
        <title>Uncovering the hologenomic basis of an extraordinary plant invasion.</title>
        <authorList>
            <person name="Bieker V.C."/>
            <person name="Martin M.D."/>
            <person name="Gilbert T."/>
            <person name="Hodgins K."/>
            <person name="Battlay P."/>
            <person name="Petersen B."/>
            <person name="Wilson J."/>
        </authorList>
    </citation>
    <scope>NUCLEOTIDE SEQUENCE</scope>
    <source>
        <strain evidence="4">AA19_3_7</strain>
        <tissue evidence="4">Leaf</tissue>
    </source>
</reference>
<comment type="similarity">
    <text evidence="1">Belongs to the HAM1 NTPase family.</text>
</comment>
<dbReference type="Proteomes" id="UP001206925">
    <property type="component" value="Unassembled WGS sequence"/>
</dbReference>
<dbReference type="PANTHER" id="PTHR11067">
    <property type="entry name" value="INOSINE TRIPHOSPHATE PYROPHOSPHATASE/HAM1 PROTEIN"/>
    <property type="match status" value="1"/>
</dbReference>
<gene>
    <name evidence="4" type="ORF">M8C21_019174</name>
</gene>
<evidence type="ECO:0000256" key="3">
    <source>
        <dbReference type="SAM" id="MobiDB-lite"/>
    </source>
</evidence>
<evidence type="ECO:0000256" key="2">
    <source>
        <dbReference type="ARBA" id="ARBA00022801"/>
    </source>
</evidence>
<dbReference type="InterPro" id="IPR002637">
    <property type="entry name" value="RdgB/HAM1"/>
</dbReference>